<feature type="transmembrane region" description="Helical" evidence="4">
    <location>
        <begin position="85"/>
        <end position="106"/>
    </location>
</feature>
<dbReference type="Pfam" id="PF01569">
    <property type="entry name" value="PAP2"/>
    <property type="match status" value="1"/>
</dbReference>
<evidence type="ECO:0000256" key="4">
    <source>
        <dbReference type="SAM" id="Phobius"/>
    </source>
</evidence>
<evidence type="ECO:0000256" key="3">
    <source>
        <dbReference type="ARBA" id="ARBA00047594"/>
    </source>
</evidence>
<keyword evidence="6" id="KW-0378">Hydrolase</keyword>
<dbReference type="EC" id="3.6.1.27" evidence="1"/>
<keyword evidence="4" id="KW-0472">Membrane</keyword>
<dbReference type="Gene3D" id="1.20.144.10">
    <property type="entry name" value="Phosphatidic acid phosphatase type 2/haloperoxidase"/>
    <property type="match status" value="1"/>
</dbReference>
<dbReference type="KEGG" id="efe:EFER_1676"/>
<evidence type="ECO:0000313" key="7">
    <source>
        <dbReference type="Proteomes" id="UP000000745"/>
    </source>
</evidence>
<dbReference type="GO" id="GO:0050380">
    <property type="term" value="F:undecaprenyl-diphosphatase activity"/>
    <property type="evidence" value="ECO:0007669"/>
    <property type="project" value="UniProtKB-EC"/>
</dbReference>
<dbReference type="PANTHER" id="PTHR14969:SF54">
    <property type="entry name" value="PHOSPHATIDYLGLYCEROPHOSPHATASE B"/>
    <property type="match status" value="1"/>
</dbReference>
<protein>
    <recommendedName>
        <fullName evidence="1">undecaprenyl-diphosphate phosphatase</fullName>
        <ecNumber evidence="1">3.6.1.27</ecNumber>
    </recommendedName>
    <alternativeName>
        <fullName evidence="2">Undecaprenyl pyrophosphate phosphatase</fullName>
    </alternativeName>
</protein>
<keyword evidence="7" id="KW-1185">Reference proteome</keyword>
<feature type="transmembrane region" description="Helical" evidence="4">
    <location>
        <begin position="20"/>
        <end position="39"/>
    </location>
</feature>
<name>B7LS00_ESCF3</name>
<dbReference type="InterPro" id="IPR036938">
    <property type="entry name" value="PAP2/HPO_sf"/>
</dbReference>
<keyword evidence="4" id="KW-0812">Transmembrane</keyword>
<accession>B7LS00</accession>
<feature type="transmembrane region" description="Helical" evidence="4">
    <location>
        <begin position="222"/>
        <end position="240"/>
    </location>
</feature>
<dbReference type="SMART" id="SM00014">
    <property type="entry name" value="acidPPc"/>
    <property type="match status" value="1"/>
</dbReference>
<dbReference type="EMBL" id="CU928158">
    <property type="protein sequence ID" value="CAQ89192.1"/>
    <property type="molecule type" value="Genomic_DNA"/>
</dbReference>
<feature type="transmembrane region" description="Helical" evidence="4">
    <location>
        <begin position="195"/>
        <end position="216"/>
    </location>
</feature>
<dbReference type="AlphaFoldDB" id="B7LS00"/>
<dbReference type="Proteomes" id="UP000000745">
    <property type="component" value="Chromosome"/>
</dbReference>
<gene>
    <name evidence="6" type="primary">pgpB</name>
    <name evidence="6" type="ordered locus">EFER_1676</name>
</gene>
<dbReference type="InterPro" id="IPR000326">
    <property type="entry name" value="PAP2/HPO"/>
</dbReference>
<feature type="transmembrane region" description="Helical" evidence="4">
    <location>
        <begin position="59"/>
        <end position="78"/>
    </location>
</feature>
<proteinExistence type="predicted"/>
<feature type="transmembrane region" description="Helical" evidence="4">
    <location>
        <begin position="167"/>
        <end position="188"/>
    </location>
</feature>
<evidence type="ECO:0000256" key="2">
    <source>
        <dbReference type="ARBA" id="ARBA00032707"/>
    </source>
</evidence>
<dbReference type="CDD" id="cd01610">
    <property type="entry name" value="PAP2_like"/>
    <property type="match status" value="1"/>
</dbReference>
<comment type="catalytic activity">
    <reaction evidence="3">
        <text>di-trans,octa-cis-undecaprenyl diphosphate + H2O = di-trans,octa-cis-undecaprenyl phosphate + phosphate + H(+)</text>
        <dbReference type="Rhea" id="RHEA:28094"/>
        <dbReference type="ChEBI" id="CHEBI:15377"/>
        <dbReference type="ChEBI" id="CHEBI:15378"/>
        <dbReference type="ChEBI" id="CHEBI:43474"/>
        <dbReference type="ChEBI" id="CHEBI:58405"/>
        <dbReference type="ChEBI" id="CHEBI:60392"/>
        <dbReference type="EC" id="3.6.1.27"/>
    </reaction>
</comment>
<reference evidence="7" key="1">
    <citation type="journal article" date="2009" name="PLoS Genet.">
        <title>Organised genome dynamics in the Escherichia coli species results in highly diverse adaptive paths.</title>
        <authorList>
            <person name="Touchon M."/>
            <person name="Hoede C."/>
            <person name="Tenaillon O."/>
            <person name="Barbe V."/>
            <person name="Baeriswyl S."/>
            <person name="Bidet P."/>
            <person name="Bingen E."/>
            <person name="Bonacorsi S."/>
            <person name="Bouchier C."/>
            <person name="Bouvet O."/>
            <person name="Calteau A."/>
            <person name="Chiapello H."/>
            <person name="Clermont O."/>
            <person name="Cruveiller S."/>
            <person name="Danchin A."/>
            <person name="Diard M."/>
            <person name="Dossat C."/>
            <person name="Karoui M.E."/>
            <person name="Frapy E."/>
            <person name="Garry L."/>
            <person name="Ghigo J.M."/>
            <person name="Gilles A.M."/>
            <person name="Johnson J."/>
            <person name="Le Bouguenec C."/>
            <person name="Lescat M."/>
            <person name="Mangenot S."/>
            <person name="Martinez-Jehanne V."/>
            <person name="Matic I."/>
            <person name="Nassif X."/>
            <person name="Oztas S."/>
            <person name="Petit M.A."/>
            <person name="Pichon C."/>
            <person name="Rouy Z."/>
            <person name="Ruf C.S."/>
            <person name="Schneider D."/>
            <person name="Tourret J."/>
            <person name="Vacherie B."/>
            <person name="Vallenet D."/>
            <person name="Medigue C."/>
            <person name="Rocha E.P.C."/>
            <person name="Denamur E."/>
        </authorList>
    </citation>
    <scope>NUCLEOTIDE SEQUENCE [LARGE SCALE GENOMIC DNA]</scope>
    <source>
        <strain evidence="7">ATCC 35469 / DSM 13698 / BCRC 15582 / CCUG 18766 / IAM 14443 / JCM 21226 / LMG 7866 / NBRC 102419 / NCTC 12128 / CDC 0568-73</strain>
    </source>
</reference>
<dbReference type="NCBIfam" id="NF007975">
    <property type="entry name" value="PRK10699.1"/>
    <property type="match status" value="1"/>
</dbReference>
<evidence type="ECO:0000313" key="6">
    <source>
        <dbReference type="EMBL" id="CAQ89192.1"/>
    </source>
</evidence>
<dbReference type="HOGENOM" id="CLU_083863_0_0_6"/>
<keyword evidence="4" id="KW-1133">Transmembrane helix</keyword>
<dbReference type="SUPFAM" id="SSF48317">
    <property type="entry name" value="Acid phosphatase/Vanadium-dependent haloperoxidase"/>
    <property type="match status" value="1"/>
</dbReference>
<evidence type="ECO:0000259" key="5">
    <source>
        <dbReference type="SMART" id="SM00014"/>
    </source>
</evidence>
<evidence type="ECO:0000256" key="1">
    <source>
        <dbReference type="ARBA" id="ARBA00012374"/>
    </source>
</evidence>
<dbReference type="GO" id="GO:0005886">
    <property type="term" value="C:plasma membrane"/>
    <property type="evidence" value="ECO:0007669"/>
    <property type="project" value="TreeGrafter"/>
</dbReference>
<dbReference type="PANTHER" id="PTHR14969">
    <property type="entry name" value="SPHINGOSINE-1-PHOSPHATE PHOSPHOHYDROLASE"/>
    <property type="match status" value="1"/>
</dbReference>
<sequence>MGNLPTKGVFMLSIAKRTTVGAALLLVMPLAAWISGWHWQPEEESRWLKVLFWVTETVTQPWGIITHTLLCGWFLWCLRFRLKAAVMLFVILAGAILIGQGVKSLIKDSVQEPRPFVLWLEKTHHIPVDEFYTLKRKERGELVKKQLTDQLHIPVFLRQHWQKETGFAFPSGHTMFAASWALLAIGLLWPRRRTLTIAILLVWATAVMGSRLLLGMHWPRDLVVATLISWLLVTLATWLAQRLCGPLTPPPEEKYEIAQREEES</sequence>
<organism evidence="6 7">
    <name type="scientific">Escherichia fergusonii (strain ATCC 35469 / DSM 13698 / CCUG 18766 / IAM 14443 / JCM 21226 / LMG 7866 / NBRC 102419 / NCTC 12128 / CDC 0568-73)</name>
    <dbReference type="NCBI Taxonomy" id="585054"/>
    <lineage>
        <taxon>Bacteria</taxon>
        <taxon>Pseudomonadati</taxon>
        <taxon>Pseudomonadota</taxon>
        <taxon>Gammaproteobacteria</taxon>
        <taxon>Enterobacterales</taxon>
        <taxon>Enterobacteriaceae</taxon>
        <taxon>Escherichia</taxon>
    </lineage>
</organism>
<feature type="domain" description="Phosphatidic acid phosphatase type 2/haloperoxidase" evidence="5">
    <location>
        <begin position="86"/>
        <end position="237"/>
    </location>
</feature>